<dbReference type="InterPro" id="IPR009081">
    <property type="entry name" value="PP-bd_ACP"/>
</dbReference>
<dbReference type="Pfam" id="PF00550">
    <property type="entry name" value="PP-binding"/>
    <property type="match status" value="1"/>
</dbReference>
<feature type="region of interest" description="Disordered" evidence="8">
    <location>
        <begin position="350"/>
        <end position="372"/>
    </location>
</feature>
<dbReference type="GO" id="GO:0031177">
    <property type="term" value="F:phosphopantetheine binding"/>
    <property type="evidence" value="ECO:0007669"/>
    <property type="project" value="TreeGrafter"/>
</dbReference>
<dbReference type="InterPro" id="IPR037069">
    <property type="entry name" value="AcylCoA_DH/ox_N_sf"/>
</dbReference>
<dbReference type="SUPFAM" id="SSF47336">
    <property type="entry name" value="ACP-like"/>
    <property type="match status" value="1"/>
</dbReference>
<name>A0A101PZE4_STRCK</name>
<comment type="caution">
    <text evidence="10">The sequence shown here is derived from an EMBL/GenBank/DDBJ whole genome shotgun (WGS) entry which is preliminary data.</text>
</comment>
<dbReference type="InterPro" id="IPR000873">
    <property type="entry name" value="AMP-dep_synth/lig_dom"/>
</dbReference>
<dbReference type="GO" id="GO:0050660">
    <property type="term" value="F:flavin adenine dinucleotide binding"/>
    <property type="evidence" value="ECO:0007669"/>
    <property type="project" value="InterPro"/>
</dbReference>
<dbReference type="Gene3D" id="1.20.140.10">
    <property type="entry name" value="Butyryl-CoA Dehydrogenase, subunit A, domain 3"/>
    <property type="match status" value="1"/>
</dbReference>
<gene>
    <name evidence="10" type="ORF">AQJ11_29400</name>
</gene>
<feature type="domain" description="Carrier" evidence="9">
    <location>
        <begin position="899"/>
        <end position="975"/>
    </location>
</feature>
<dbReference type="InterPro" id="IPR025110">
    <property type="entry name" value="AMP-bd_C"/>
</dbReference>
<comment type="cofactor">
    <cofactor evidence="2">
        <name>FAD</name>
        <dbReference type="ChEBI" id="CHEBI:57692"/>
    </cofactor>
</comment>
<dbReference type="PROSITE" id="PS50075">
    <property type="entry name" value="CARRIER"/>
    <property type="match status" value="1"/>
</dbReference>
<dbReference type="SUPFAM" id="SSF56645">
    <property type="entry name" value="Acyl-CoA dehydrogenase NM domain-like"/>
    <property type="match status" value="1"/>
</dbReference>
<dbReference type="RefSeq" id="WP_059265166.1">
    <property type="nucleotide sequence ID" value="NZ_KQ948362.1"/>
</dbReference>
<proteinExistence type="inferred from homology"/>
<dbReference type="NCBIfam" id="TIGR01733">
    <property type="entry name" value="AA-adenyl-dom"/>
    <property type="match status" value="1"/>
</dbReference>
<evidence type="ECO:0000256" key="3">
    <source>
        <dbReference type="ARBA" id="ARBA00009347"/>
    </source>
</evidence>
<evidence type="ECO:0000256" key="7">
    <source>
        <dbReference type="ARBA" id="ARBA00022827"/>
    </source>
</evidence>
<dbReference type="FunFam" id="3.40.50.12780:FF:000012">
    <property type="entry name" value="Non-ribosomal peptide synthetase"/>
    <property type="match status" value="1"/>
</dbReference>
<keyword evidence="5" id="KW-0597">Phosphoprotein</keyword>
<dbReference type="AlphaFoldDB" id="A0A101PZE4"/>
<protein>
    <recommendedName>
        <fullName evidence="9">Carrier domain-containing protein</fullName>
    </recommendedName>
</protein>
<dbReference type="Gene3D" id="1.10.1200.10">
    <property type="entry name" value="ACP-like"/>
    <property type="match status" value="1"/>
</dbReference>
<dbReference type="CDD" id="cd05930">
    <property type="entry name" value="A_NRPS"/>
    <property type="match status" value="1"/>
</dbReference>
<dbReference type="Pfam" id="PF00501">
    <property type="entry name" value="AMP-binding"/>
    <property type="match status" value="1"/>
</dbReference>
<dbReference type="SUPFAM" id="SSF56801">
    <property type="entry name" value="Acetyl-CoA synthetase-like"/>
    <property type="match status" value="1"/>
</dbReference>
<evidence type="ECO:0000313" key="10">
    <source>
        <dbReference type="EMBL" id="KUN20317.1"/>
    </source>
</evidence>
<dbReference type="InterPro" id="IPR020845">
    <property type="entry name" value="AMP-binding_CS"/>
</dbReference>
<dbReference type="InterPro" id="IPR036736">
    <property type="entry name" value="ACP-like_sf"/>
</dbReference>
<dbReference type="InterPro" id="IPR010071">
    <property type="entry name" value="AA_adenyl_dom"/>
</dbReference>
<dbReference type="SUPFAM" id="SSF47203">
    <property type="entry name" value="Acyl-CoA dehydrogenase C-terminal domain-like"/>
    <property type="match status" value="1"/>
</dbReference>
<dbReference type="Gene3D" id="1.10.540.10">
    <property type="entry name" value="Acyl-CoA dehydrogenase/oxidase, N-terminal domain"/>
    <property type="match status" value="1"/>
</dbReference>
<dbReference type="PROSITE" id="PS00455">
    <property type="entry name" value="AMP_BINDING"/>
    <property type="match status" value="1"/>
</dbReference>
<dbReference type="PANTHER" id="PTHR45527">
    <property type="entry name" value="NONRIBOSOMAL PEPTIDE SYNTHETASE"/>
    <property type="match status" value="1"/>
</dbReference>
<dbReference type="InterPro" id="IPR045851">
    <property type="entry name" value="AMP-bd_C_sf"/>
</dbReference>
<dbReference type="InterPro" id="IPR009100">
    <property type="entry name" value="AcylCoA_DH/oxidase_NM_dom_sf"/>
</dbReference>
<evidence type="ECO:0000256" key="1">
    <source>
        <dbReference type="ARBA" id="ARBA00001957"/>
    </source>
</evidence>
<keyword evidence="11" id="KW-1185">Reference proteome</keyword>
<comment type="cofactor">
    <cofactor evidence="1">
        <name>pantetheine 4'-phosphate</name>
        <dbReference type="ChEBI" id="CHEBI:47942"/>
    </cofactor>
</comment>
<reference evidence="10 11" key="1">
    <citation type="submission" date="2015-10" db="EMBL/GenBank/DDBJ databases">
        <title>Draft genome sequence of Streptomyces corchorusii DSM 40340, type strain for the species Streptomyces corchorusii.</title>
        <authorList>
            <person name="Ruckert C."/>
            <person name="Winkler A."/>
            <person name="Kalinowski J."/>
            <person name="Kampfer P."/>
            <person name="Glaeser S."/>
        </authorList>
    </citation>
    <scope>NUCLEOTIDE SEQUENCE [LARGE SCALE GENOMIC DNA]</scope>
    <source>
        <strain evidence="10 11">DSM 40340</strain>
    </source>
</reference>
<dbReference type="FunFam" id="3.40.50.980:FF:000001">
    <property type="entry name" value="Non-ribosomal peptide synthetase"/>
    <property type="match status" value="1"/>
</dbReference>
<keyword evidence="4" id="KW-0596">Phosphopantetheine</keyword>
<evidence type="ECO:0000259" key="9">
    <source>
        <dbReference type="PROSITE" id="PS50075"/>
    </source>
</evidence>
<sequence>MPRRSTWQQQLLRDFAATLDSCDPSRVTDVRRALARDGWTGACLPVDDGGLGLTFADAAALAEHLGLALGPSDPVDVLAALPFLTRAASGLVREVRTGACGVGVAVPWPDAGAQGTGHPAHHAERDGRSGGYDGRTTAQNSHTTQPRGPVLFTQEPPDLVLLPAADAPDVVTGWRPAGATPYPTPGDTLMAVATDGPGTAHSGLAETSAGPLWAGCALLRNAHLLGLARAALTRAVERARRRSQFGRPIGSYQAVAFPLAAQRTRLEGLRLANDARLRELDADGEDISSERARRALAGALALTAAVTALLDDCVRHAVHVHGAYGLYDGSPVAACHRRLMTETARWGPYRQPAGPLLPPSTADPGPRGEPAQRRLARLREPASVRNTEVRYPAGRCVHELFEEAAARHPGAVAVRSAEGDLTYARLDADAERLAEALSRRGVGAGDLVGLHMEHGPGAVTAILAVLKAGAAYLPLDPAHPPQRNALVSEDAGAALVLSDARLFDRLPPLRVPVVPLPEPAGNAAGPRSARRPAAADSLVYVLYTSGSTGTPKGVEVEHRNLANRLYWDAATFPLHPSDAVLHHTSLGFDISVWEIFAPLISGATLVVPPPGALRDPHRMLALMRDTGVTVLACVPSLLDVLLDEDDPALADVTGLRYVFCGGESLPPRLVDRFHALGLPAELHNFYGPSECTIDVTSWQCRPGAGDAPVPIGTPLANVRVHVLDEHGEPVPPGRPGELYVGGSGVARGYRRRPGLTARRFLPDPFAGRPDARMYRTGDLVRMDRDGVLHFLGRTDRQVKIRGHRVELDEIQHALERHPGVRVAAVRAVDDRIEAHVVAADGTAPDTAGLTRHLRRTLPAYMLPAAYGFLPALPVTGNGKTDFAALPRLRPERHETETGSGGPDALEDALAGLAGRLLGRDRLDPGEDFFAAGGSSLHAARFVSRARAEHALDVRLEHFLASPTVRDLVKSAAHAREGDHPDD</sequence>
<dbReference type="InterPro" id="IPR009075">
    <property type="entry name" value="AcylCo_DH/oxidase_C"/>
</dbReference>
<evidence type="ECO:0000256" key="4">
    <source>
        <dbReference type="ARBA" id="ARBA00022450"/>
    </source>
</evidence>
<dbReference type="FunFam" id="3.40.50.980:FF:000002">
    <property type="entry name" value="Enterobactin synthetase component F"/>
    <property type="match status" value="1"/>
</dbReference>
<dbReference type="GO" id="GO:0016627">
    <property type="term" value="F:oxidoreductase activity, acting on the CH-CH group of donors"/>
    <property type="evidence" value="ECO:0007669"/>
    <property type="project" value="InterPro"/>
</dbReference>
<dbReference type="PANTHER" id="PTHR45527:SF1">
    <property type="entry name" value="FATTY ACID SYNTHASE"/>
    <property type="match status" value="1"/>
</dbReference>
<evidence type="ECO:0000256" key="8">
    <source>
        <dbReference type="SAM" id="MobiDB-lite"/>
    </source>
</evidence>
<dbReference type="GO" id="GO:0044550">
    <property type="term" value="P:secondary metabolite biosynthetic process"/>
    <property type="evidence" value="ECO:0007669"/>
    <property type="project" value="TreeGrafter"/>
</dbReference>
<keyword evidence="7" id="KW-0274">FAD</keyword>
<dbReference type="Proteomes" id="UP000053398">
    <property type="component" value="Unassembled WGS sequence"/>
</dbReference>
<organism evidence="10 11">
    <name type="scientific">Streptomyces corchorusii</name>
    <name type="common">Streptomyces chibaensis</name>
    <dbReference type="NCBI Taxonomy" id="1903"/>
    <lineage>
        <taxon>Bacteria</taxon>
        <taxon>Bacillati</taxon>
        <taxon>Actinomycetota</taxon>
        <taxon>Actinomycetes</taxon>
        <taxon>Kitasatosporales</taxon>
        <taxon>Streptomycetaceae</taxon>
        <taxon>Streptomyces</taxon>
    </lineage>
</organism>
<comment type="similarity">
    <text evidence="3">Belongs to the acyl-CoA dehydrogenase family.</text>
</comment>
<dbReference type="FunFam" id="2.30.38.10:FF:000001">
    <property type="entry name" value="Non-ribosomal peptide synthetase PvdI"/>
    <property type="match status" value="1"/>
</dbReference>
<evidence type="ECO:0000313" key="11">
    <source>
        <dbReference type="Proteomes" id="UP000053398"/>
    </source>
</evidence>
<accession>A0A101PZE4</accession>
<dbReference type="Gene3D" id="3.30.300.30">
    <property type="match status" value="1"/>
</dbReference>
<feature type="compositionally biased region" description="Polar residues" evidence="8">
    <location>
        <begin position="136"/>
        <end position="146"/>
    </location>
</feature>
<dbReference type="Gene3D" id="3.40.50.12780">
    <property type="entry name" value="N-terminal domain of ligase-like"/>
    <property type="match status" value="1"/>
</dbReference>
<evidence type="ECO:0000256" key="5">
    <source>
        <dbReference type="ARBA" id="ARBA00022553"/>
    </source>
</evidence>
<dbReference type="EMBL" id="LMWP01000035">
    <property type="protein sequence ID" value="KUN20317.1"/>
    <property type="molecule type" value="Genomic_DNA"/>
</dbReference>
<evidence type="ECO:0000256" key="2">
    <source>
        <dbReference type="ARBA" id="ARBA00001974"/>
    </source>
</evidence>
<dbReference type="Pfam" id="PF00441">
    <property type="entry name" value="Acyl-CoA_dh_1"/>
    <property type="match status" value="1"/>
</dbReference>
<dbReference type="Pfam" id="PF13193">
    <property type="entry name" value="AMP-binding_C"/>
    <property type="match status" value="1"/>
</dbReference>
<dbReference type="InterPro" id="IPR036250">
    <property type="entry name" value="AcylCo_DH-like_C"/>
</dbReference>
<dbReference type="GO" id="GO:0005737">
    <property type="term" value="C:cytoplasm"/>
    <property type="evidence" value="ECO:0007669"/>
    <property type="project" value="TreeGrafter"/>
</dbReference>
<dbReference type="GO" id="GO:0043041">
    <property type="term" value="P:amino acid activation for nonribosomal peptide biosynthetic process"/>
    <property type="evidence" value="ECO:0007669"/>
    <property type="project" value="TreeGrafter"/>
</dbReference>
<keyword evidence="6" id="KW-0285">Flavoprotein</keyword>
<dbReference type="InterPro" id="IPR042099">
    <property type="entry name" value="ANL_N_sf"/>
</dbReference>
<evidence type="ECO:0000256" key="6">
    <source>
        <dbReference type="ARBA" id="ARBA00022630"/>
    </source>
</evidence>
<feature type="region of interest" description="Disordered" evidence="8">
    <location>
        <begin position="112"/>
        <end position="150"/>
    </location>
</feature>